<dbReference type="KEGG" id="rsin:B6N60_00085"/>
<keyword evidence="2" id="KW-1185">Reference proteome</keyword>
<sequence length="150" mass="16186">MTQVSASNPAVATINGQVSSTPVELMPPNSVSSQNGSILDYPTVEPPVSTVAATIDTRPTQEPPSQLTVQEKAISAGWQKDKKVLGLWSVCSNQRTGYMYVDGMGWRKFADNSDSAIIAFNIIASHAKVTGKSANFYESEDGKINTLYVW</sequence>
<accession>A0A975T385</accession>
<proteinExistence type="predicted"/>
<dbReference type="RefSeq" id="WP_190604897.1">
    <property type="nucleotide sequence ID" value="NZ_CP021056.1"/>
</dbReference>
<evidence type="ECO:0000313" key="1">
    <source>
        <dbReference type="EMBL" id="QXE21411.1"/>
    </source>
</evidence>
<dbReference type="GO" id="GO:0008237">
    <property type="term" value="F:metallopeptidase activity"/>
    <property type="evidence" value="ECO:0007669"/>
    <property type="project" value="UniProtKB-KW"/>
</dbReference>
<dbReference type="Proteomes" id="UP000683511">
    <property type="component" value="Chromosome"/>
</dbReference>
<reference evidence="1" key="1">
    <citation type="submission" date="2017-04" db="EMBL/GenBank/DDBJ databases">
        <title>Genome deletions in a multicellular cyanobacterial endosymbiont for morphological adaptation in marine diatoms.</title>
        <authorList>
            <person name="Wang Y."/>
            <person name="Gao H."/>
            <person name="Li R."/>
            <person name="Xu X."/>
        </authorList>
    </citation>
    <scope>NUCLEOTIDE SEQUENCE</scope>
    <source>
        <strain evidence="1">FACHB 800</strain>
    </source>
</reference>
<keyword evidence="1" id="KW-0482">Metalloprotease</keyword>
<keyword evidence="1" id="KW-0645">Protease</keyword>
<protein>
    <submittedName>
        <fullName evidence="1">Secreted metalloprotease</fullName>
    </submittedName>
</protein>
<dbReference type="AlphaFoldDB" id="A0A975T385"/>
<name>A0A975T385_9NOST</name>
<gene>
    <name evidence="1" type="ORF">B6N60_00085</name>
</gene>
<organism evidence="1 2">
    <name type="scientific">Richelia sinica FACHB-800</name>
    <dbReference type="NCBI Taxonomy" id="1357546"/>
    <lineage>
        <taxon>Bacteria</taxon>
        <taxon>Bacillati</taxon>
        <taxon>Cyanobacteriota</taxon>
        <taxon>Cyanophyceae</taxon>
        <taxon>Nostocales</taxon>
        <taxon>Nostocaceae</taxon>
        <taxon>Richelia</taxon>
    </lineage>
</organism>
<evidence type="ECO:0000313" key="2">
    <source>
        <dbReference type="Proteomes" id="UP000683511"/>
    </source>
</evidence>
<keyword evidence="1" id="KW-0378">Hydrolase</keyword>
<dbReference type="EMBL" id="CP021056">
    <property type="protein sequence ID" value="QXE21411.1"/>
    <property type="molecule type" value="Genomic_DNA"/>
</dbReference>